<dbReference type="Proteomes" id="UP000067625">
    <property type="component" value="Chromosome"/>
</dbReference>
<dbReference type="NCBIfam" id="NF040535">
    <property type="entry name" value="LiaF_C_term"/>
    <property type="match status" value="1"/>
</dbReference>
<protein>
    <submittedName>
        <fullName evidence="4">LiaF</fullName>
    </submittedName>
</protein>
<dbReference type="AlphaFoldDB" id="A0A0M4FV04"/>
<dbReference type="PATRIC" id="fig|1441095.3.peg.2753"/>
<proteinExistence type="predicted"/>
<name>A0A0M4FV04_9BACI</name>
<feature type="transmembrane region" description="Helical" evidence="1">
    <location>
        <begin position="32"/>
        <end position="48"/>
    </location>
</feature>
<keyword evidence="1" id="KW-0812">Transmembrane</keyword>
<reference evidence="5" key="1">
    <citation type="submission" date="2015-08" db="EMBL/GenBank/DDBJ databases">
        <title>Genome sequencing project for genomic taxonomy and phylogenomics of Bacillus-like bacteria.</title>
        <authorList>
            <person name="Liu B."/>
            <person name="Wang J."/>
            <person name="Zhu Y."/>
            <person name="Liu G."/>
            <person name="Chen Q."/>
            <person name="Chen Z."/>
            <person name="Lan J."/>
            <person name="Che J."/>
            <person name="Ge C."/>
            <person name="Shi H."/>
            <person name="Pan Z."/>
            <person name="Liu X."/>
        </authorList>
    </citation>
    <scope>NUCLEOTIDE SEQUENCE [LARGE SCALE GENOMIC DNA]</scope>
    <source>
        <strain evidence="5">FJAT-4402</strain>
    </source>
</reference>
<dbReference type="InterPro" id="IPR054331">
    <property type="entry name" value="LiaF_TM"/>
</dbReference>
<reference evidence="4 5" key="2">
    <citation type="journal article" date="2016" name="Int. J. Syst. Evol. Microbiol.">
        <title>Bacillus gobiensis sp. nov., isolated from a soil sample.</title>
        <authorList>
            <person name="Liu B."/>
            <person name="Liu G.H."/>
            <person name="Cetin S."/>
            <person name="Schumann P."/>
            <person name="Pan Z.Z."/>
            <person name="Chen Q.Q."/>
        </authorList>
    </citation>
    <scope>NUCLEOTIDE SEQUENCE [LARGE SCALE GENOMIC DNA]</scope>
    <source>
        <strain evidence="4 5">FJAT-4402</strain>
    </source>
</reference>
<dbReference type="InterPro" id="IPR024425">
    <property type="entry name" value="LiaF-like_C"/>
</dbReference>
<feature type="domain" description="Cell wall-active antibiotics response LiaF-like C-terminal" evidence="2">
    <location>
        <begin position="133"/>
        <end position="245"/>
    </location>
</feature>
<feature type="transmembrane region" description="Helical" evidence="1">
    <location>
        <begin position="55"/>
        <end position="86"/>
    </location>
</feature>
<sequence length="248" mass="27490">MRLTKKKLLGLLVILFGISVFMQNSGLGDAVFWPLCFLIAGYFFHKYSHRLLGSVMYVFAGLLFVKSLFSITFNLFGYLFAAFLIYAGYRLVTNQPVFAQKEKTKEPSKKVDLTKKKSEPVNHTIPTANRNFFIGEVRLMKNPFDLTDLNISGFIGDVKIDLSKAIVPEGESTIVISGIIGDIDIYVPADLEVAITSSAFVGDMDIIGDRSSGLSSKIHASSSNYNNSSRKVKISISLFIGDVDVRYL</sequence>
<dbReference type="Pfam" id="PF22570">
    <property type="entry name" value="LiaF-TM"/>
    <property type="match status" value="1"/>
</dbReference>
<keyword evidence="1" id="KW-0472">Membrane</keyword>
<organism evidence="4 5">
    <name type="scientific">Bacillus gobiensis</name>
    <dbReference type="NCBI Taxonomy" id="1441095"/>
    <lineage>
        <taxon>Bacteria</taxon>
        <taxon>Bacillati</taxon>
        <taxon>Bacillota</taxon>
        <taxon>Bacilli</taxon>
        <taxon>Bacillales</taxon>
        <taxon>Bacillaceae</taxon>
        <taxon>Bacillus</taxon>
    </lineage>
</organism>
<keyword evidence="5" id="KW-1185">Reference proteome</keyword>
<dbReference type="EMBL" id="CP012600">
    <property type="protein sequence ID" value="ALC82318.1"/>
    <property type="molecule type" value="Genomic_DNA"/>
</dbReference>
<evidence type="ECO:0000313" key="5">
    <source>
        <dbReference type="Proteomes" id="UP000067625"/>
    </source>
</evidence>
<gene>
    <name evidence="4" type="ORF">AM592_12550</name>
</gene>
<dbReference type="Pfam" id="PF09922">
    <property type="entry name" value="LiaF-like_C"/>
    <property type="match status" value="1"/>
</dbReference>
<keyword evidence="1" id="KW-1133">Transmembrane helix</keyword>
<feature type="domain" description="LiaF transmembrane" evidence="3">
    <location>
        <begin position="8"/>
        <end position="95"/>
    </location>
</feature>
<dbReference type="PIRSF" id="PIRSF031509">
    <property type="entry name" value="Cell_wall_LiaF/YvqF"/>
    <property type="match status" value="1"/>
</dbReference>
<dbReference type="GO" id="GO:0016020">
    <property type="term" value="C:membrane"/>
    <property type="evidence" value="ECO:0007669"/>
    <property type="project" value="InterPro"/>
</dbReference>
<dbReference type="InterPro" id="IPR016975">
    <property type="entry name" value="Cell_wall_LiaF"/>
</dbReference>
<evidence type="ECO:0000256" key="1">
    <source>
        <dbReference type="SAM" id="Phobius"/>
    </source>
</evidence>
<dbReference type="STRING" id="1441095.AM592_12550"/>
<dbReference type="InterPro" id="IPR047793">
    <property type="entry name" value="LiaF_C"/>
</dbReference>
<accession>A0A0M4FV04</accession>
<evidence type="ECO:0000259" key="2">
    <source>
        <dbReference type="Pfam" id="PF09922"/>
    </source>
</evidence>
<evidence type="ECO:0000259" key="3">
    <source>
        <dbReference type="Pfam" id="PF22570"/>
    </source>
</evidence>
<evidence type="ECO:0000313" key="4">
    <source>
        <dbReference type="EMBL" id="ALC82318.1"/>
    </source>
</evidence>